<gene>
    <name evidence="5" type="ORF">R3I93_022989</name>
</gene>
<dbReference type="InterPro" id="IPR040646">
    <property type="entry name" value="PND"/>
</dbReference>
<feature type="domain" description="DisA/LigA helix-hairpin-helix motif" evidence="3">
    <location>
        <begin position="165"/>
        <end position="213"/>
    </location>
</feature>
<feature type="domain" description="Fanconi anemia core complex-associated protein 24 pseudonuclease" evidence="4">
    <location>
        <begin position="15"/>
        <end position="136"/>
    </location>
</feature>
<dbReference type="Pfam" id="PF17949">
    <property type="entry name" value="PND"/>
    <property type="match status" value="1"/>
</dbReference>
<dbReference type="GO" id="GO:0043240">
    <property type="term" value="C:Fanconi anaemia nuclear complex"/>
    <property type="evidence" value="ECO:0007669"/>
    <property type="project" value="InterPro"/>
</dbReference>
<dbReference type="InterPro" id="IPR041663">
    <property type="entry name" value="DisA/LigA_HHH"/>
</dbReference>
<dbReference type="PANTHER" id="PTHR31786">
    <property type="entry name" value="FANCONI ANEMIA CORE COMPLEX-ASSOCIATED PROTEIN 24"/>
    <property type="match status" value="1"/>
</dbReference>
<evidence type="ECO:0000256" key="1">
    <source>
        <dbReference type="ARBA" id="ARBA00022763"/>
    </source>
</evidence>
<dbReference type="Gene3D" id="3.40.50.10130">
    <property type="match status" value="1"/>
</dbReference>
<dbReference type="GO" id="GO:0003682">
    <property type="term" value="F:chromatin binding"/>
    <property type="evidence" value="ECO:0007669"/>
    <property type="project" value="TreeGrafter"/>
</dbReference>
<keyword evidence="1" id="KW-0227">DNA damage</keyword>
<dbReference type="GO" id="GO:0036297">
    <property type="term" value="P:interstrand cross-link repair"/>
    <property type="evidence" value="ECO:0007669"/>
    <property type="project" value="InterPro"/>
</dbReference>
<evidence type="ECO:0000259" key="3">
    <source>
        <dbReference type="Pfam" id="PF12826"/>
    </source>
</evidence>
<dbReference type="CDD" id="cd20076">
    <property type="entry name" value="XPF_nuclease_FAAP24"/>
    <property type="match status" value="1"/>
</dbReference>
<evidence type="ECO:0000259" key="4">
    <source>
        <dbReference type="Pfam" id="PF17949"/>
    </source>
</evidence>
<protein>
    <recommendedName>
        <fullName evidence="7">Fanconi anemia core complex-associated protein 24</fullName>
    </recommendedName>
</protein>
<dbReference type="Proteomes" id="UP001364617">
    <property type="component" value="Unassembled WGS sequence"/>
</dbReference>
<dbReference type="InterPro" id="IPR010994">
    <property type="entry name" value="RuvA_2-like"/>
</dbReference>
<dbReference type="AlphaFoldDB" id="A0AAN9GRA9"/>
<evidence type="ECO:0000256" key="2">
    <source>
        <dbReference type="ARBA" id="ARBA00023204"/>
    </source>
</evidence>
<organism evidence="5 6">
    <name type="scientific">Phoxinus phoxinus</name>
    <name type="common">Eurasian minnow</name>
    <dbReference type="NCBI Taxonomy" id="58324"/>
    <lineage>
        <taxon>Eukaryota</taxon>
        <taxon>Metazoa</taxon>
        <taxon>Chordata</taxon>
        <taxon>Craniata</taxon>
        <taxon>Vertebrata</taxon>
        <taxon>Euteleostomi</taxon>
        <taxon>Actinopterygii</taxon>
        <taxon>Neopterygii</taxon>
        <taxon>Teleostei</taxon>
        <taxon>Ostariophysi</taxon>
        <taxon>Cypriniformes</taxon>
        <taxon>Leuciscidae</taxon>
        <taxon>Phoxininae</taxon>
        <taxon>Phoxinus</taxon>
    </lineage>
</organism>
<accession>A0AAN9GRA9</accession>
<dbReference type="PANTHER" id="PTHR31786:SF2">
    <property type="entry name" value="FANCONI ANEMIA CORE COMPLEX-ASSOCIATED PROTEIN 24"/>
    <property type="match status" value="1"/>
</dbReference>
<dbReference type="Pfam" id="PF12826">
    <property type="entry name" value="HHH_2"/>
    <property type="match status" value="1"/>
</dbReference>
<dbReference type="EMBL" id="JAYKXH010000025">
    <property type="protein sequence ID" value="KAK7122052.1"/>
    <property type="molecule type" value="Genomic_DNA"/>
</dbReference>
<comment type="caution">
    <text evidence="5">The sequence shown here is derived from an EMBL/GenBank/DDBJ whole genome shotgun (WGS) entry which is preliminary data.</text>
</comment>
<name>A0AAN9GRA9_9TELE</name>
<evidence type="ECO:0000313" key="5">
    <source>
        <dbReference type="EMBL" id="KAK7122052.1"/>
    </source>
</evidence>
<dbReference type="Gene3D" id="1.10.150.20">
    <property type="entry name" value="5' to 3' exonuclease, C-terminal subdomain"/>
    <property type="match status" value="1"/>
</dbReference>
<sequence>MDSKPVPARLLNASPPYGHIITHEKWRASALLQSFKGSVKMIFEEELGVVDFCLGDKTCVLYVSEGDLVAGNGYRRKIVRFRNANTGLQGVVIVEKTRLSEQYFGELQKFVVLELGLTLLPVSTVAEAAQLITQLVLGEHKENPFRRKSVSRLLEPAVLSLVQQIPGVGKVKAMLLLQKFPSIHQLSGASVPELEPIVGQATAQQITAFLHNQLT</sequence>
<proteinExistence type="predicted"/>
<keyword evidence="2" id="KW-0234">DNA repair</keyword>
<evidence type="ECO:0008006" key="7">
    <source>
        <dbReference type="Google" id="ProtNLM"/>
    </source>
</evidence>
<reference evidence="5 6" key="1">
    <citation type="submission" date="2024-02" db="EMBL/GenBank/DDBJ databases">
        <title>Chromosome-level genome assembly of the Eurasian Minnow (Phoxinus phoxinus).</title>
        <authorList>
            <person name="Oriowo T.O."/>
            <person name="Martin S."/>
            <person name="Stange M."/>
            <person name="Chrysostomakis Y."/>
            <person name="Brown T."/>
            <person name="Winkler S."/>
            <person name="Kukowka S."/>
            <person name="Myers E.W."/>
            <person name="Bohne A."/>
        </authorList>
    </citation>
    <scope>NUCLEOTIDE SEQUENCE [LARGE SCALE GENOMIC DNA]</scope>
    <source>
        <strain evidence="5">ZFMK-TIS-60720</strain>
        <tissue evidence="5">Whole Organism</tissue>
    </source>
</reference>
<dbReference type="SUPFAM" id="SSF47781">
    <property type="entry name" value="RuvA domain 2-like"/>
    <property type="match status" value="1"/>
</dbReference>
<dbReference type="InterPro" id="IPR026985">
    <property type="entry name" value="FAAP24"/>
</dbReference>
<keyword evidence="6" id="KW-1185">Reference proteome</keyword>
<evidence type="ECO:0000313" key="6">
    <source>
        <dbReference type="Proteomes" id="UP001364617"/>
    </source>
</evidence>